<proteinExistence type="predicted"/>
<reference evidence="1" key="1">
    <citation type="submission" date="2017-06" db="EMBL/GenBank/DDBJ databases">
        <authorList>
            <person name="Assis F.L."/>
            <person name="Abrahao J.S."/>
            <person name="Silva L."/>
            <person name="Khalil J.B."/>
            <person name="Rodrigues R."/>
            <person name="Silva L.S."/>
            <person name="Boratto P."/>
            <person name="Andrade M."/>
            <person name="Kroon E.G."/>
            <person name="Ribeiro B."/>
            <person name="Bergier I."/>
            <person name="Seligmann H."/>
            <person name="Ghigo E."/>
            <person name="Colson P."/>
            <person name="Levasseur A."/>
            <person name="Raoult D."/>
            <person name="Scola B.L."/>
        </authorList>
    </citation>
    <scope>NUCLEOTIDE SEQUENCE</scope>
    <source>
        <strain evidence="1">Deep ocean</strain>
    </source>
</reference>
<reference evidence="1" key="2">
    <citation type="journal article" date="2018" name="Nat. Commun.">
        <title>Tailed giant Tupanvirus possesses the most complete translational apparatus of the known virosphere.</title>
        <authorList>
            <person name="Abrahao J."/>
            <person name="Silva L."/>
            <person name="Silva L.S."/>
            <person name="Khalil J.Y.B."/>
            <person name="Rodrigues R."/>
            <person name="Arantes T."/>
            <person name="Assis F."/>
            <person name="Boratto P."/>
            <person name="Andrade M."/>
            <person name="Kroon E.G."/>
            <person name="Ribeiro B."/>
            <person name="Bergier I."/>
            <person name="Seligmann H."/>
            <person name="Ghigo E."/>
            <person name="Colson P."/>
            <person name="Levasseur A."/>
            <person name="Kroemer G."/>
            <person name="Raoult D."/>
            <person name="La Scola B."/>
        </authorList>
    </citation>
    <scope>NUCLEOTIDE SEQUENCE [LARGE SCALE GENOMIC DNA]</scope>
    <source>
        <strain evidence="1">Deep ocean</strain>
    </source>
</reference>
<dbReference type="KEGG" id="vg:80517372"/>
<sequence>MKYISMSDKYILKYLKYKKKYEQLKKSMTIQNGGASTRTDVSGTRRLNMEGVNRLFNLYLRYYSKTVLTNNTYLINSIHEDYNRTILYKSNDQHVGIHVLRDIIVDYEIEEIEANFDKYGIIILRDPTKSKKLLLGCGSKPLIDLINHDHQEFVTINPELSMNPTIIGAFGVDLGIQQFFMDNSFKFEQLYAEAVTITNNLQIGNQIADYLDQIMVENYDVYEYPNEKVENLQGRDAFINSNMIYIT</sequence>
<organism evidence="1">
    <name type="scientific">Tupanvirus deep ocean</name>
    <dbReference type="NCBI Taxonomy" id="2126984"/>
    <lineage>
        <taxon>Viruses</taxon>
        <taxon>Varidnaviria</taxon>
        <taxon>Bamfordvirae</taxon>
        <taxon>Nucleocytoviricota</taxon>
        <taxon>Megaviricetes</taxon>
        <taxon>Imitervirales</taxon>
        <taxon>Mimiviridae</taxon>
        <taxon>Megamimivirinae</taxon>
        <taxon>Tupanvirus</taxon>
        <taxon>Tupanvirus altamarinense</taxon>
    </lineage>
</organism>
<evidence type="ECO:0000313" key="1">
    <source>
        <dbReference type="EMBL" id="QKU34067.1"/>
    </source>
</evidence>
<accession>A0A6N1NMB5</accession>
<dbReference type="GeneID" id="80517372"/>
<protein>
    <submittedName>
        <fullName evidence="1">Putative ORFan</fullName>
    </submittedName>
</protein>
<name>A0A6N1NMB5_9VIRU</name>
<dbReference type="RefSeq" id="YP_010780681.1">
    <property type="nucleotide sequence ID" value="NC_075038.1"/>
</dbReference>
<dbReference type="EMBL" id="MF405918">
    <property type="protein sequence ID" value="QKU34067.1"/>
    <property type="molecule type" value="Genomic_DNA"/>
</dbReference>